<feature type="domain" description="Methylated-DNA-[protein]-cysteine S-methyltransferase DNA binding" evidence="2">
    <location>
        <begin position="13"/>
        <end position="84"/>
    </location>
</feature>
<dbReference type="EMBL" id="CAEZYQ010000015">
    <property type="protein sequence ID" value="CAB4751212.1"/>
    <property type="molecule type" value="Genomic_DNA"/>
</dbReference>
<dbReference type="AlphaFoldDB" id="A0A6J6TUD7"/>
<dbReference type="InterPro" id="IPR014048">
    <property type="entry name" value="MethylDNA_cys_MeTrfase_DNA-bd"/>
</dbReference>
<dbReference type="PANTHER" id="PTHR42942">
    <property type="entry name" value="6-O-METHYLGUANINE DNA METHYLTRANSFERASE"/>
    <property type="match status" value="1"/>
</dbReference>
<evidence type="ECO:0000256" key="1">
    <source>
        <dbReference type="ARBA" id="ARBA00022763"/>
    </source>
</evidence>
<keyword evidence="1" id="KW-0227">DNA damage</keyword>
<organism evidence="3">
    <name type="scientific">freshwater metagenome</name>
    <dbReference type="NCBI Taxonomy" id="449393"/>
    <lineage>
        <taxon>unclassified sequences</taxon>
        <taxon>metagenomes</taxon>
        <taxon>ecological metagenomes</taxon>
    </lineage>
</organism>
<dbReference type="CDD" id="cd06445">
    <property type="entry name" value="ATase"/>
    <property type="match status" value="1"/>
</dbReference>
<accession>A0A6J6TUD7</accession>
<dbReference type="InterPro" id="IPR036217">
    <property type="entry name" value="MethylDNA_cys_MeTrfase_DNAb"/>
</dbReference>
<protein>
    <submittedName>
        <fullName evidence="3">Unannotated protein</fullName>
    </submittedName>
</protein>
<sequence>MEASGDVDEEYVEAVLRVVDAVQPGHVTTYGAVAAVVGRGGPRQVGTVMRLHGDRVAWWRVVRADGRPADCHGGAAVELLRAEGASVRPDGRVDVRR</sequence>
<dbReference type="GO" id="GO:0006281">
    <property type="term" value="P:DNA repair"/>
    <property type="evidence" value="ECO:0007669"/>
    <property type="project" value="InterPro"/>
</dbReference>
<dbReference type="PANTHER" id="PTHR42942:SF1">
    <property type="entry name" value="ALKYLTRANSFERASE-LIKE PROTEIN 1"/>
    <property type="match status" value="1"/>
</dbReference>
<gene>
    <name evidence="3" type="ORF">UFOPK2761_01986</name>
</gene>
<dbReference type="SUPFAM" id="SSF46767">
    <property type="entry name" value="Methylated DNA-protein cysteine methyltransferase, C-terminal domain"/>
    <property type="match status" value="1"/>
</dbReference>
<proteinExistence type="predicted"/>
<dbReference type="Pfam" id="PF01035">
    <property type="entry name" value="DNA_binding_1"/>
    <property type="match status" value="1"/>
</dbReference>
<name>A0A6J6TUD7_9ZZZZ</name>
<dbReference type="GO" id="GO:0003824">
    <property type="term" value="F:catalytic activity"/>
    <property type="evidence" value="ECO:0007669"/>
    <property type="project" value="InterPro"/>
</dbReference>
<reference evidence="3" key="1">
    <citation type="submission" date="2020-05" db="EMBL/GenBank/DDBJ databases">
        <authorList>
            <person name="Chiriac C."/>
            <person name="Salcher M."/>
            <person name="Ghai R."/>
            <person name="Kavagutti S V."/>
        </authorList>
    </citation>
    <scope>NUCLEOTIDE SEQUENCE</scope>
</reference>
<evidence type="ECO:0000313" key="3">
    <source>
        <dbReference type="EMBL" id="CAB4751212.1"/>
    </source>
</evidence>
<dbReference type="InterPro" id="IPR036388">
    <property type="entry name" value="WH-like_DNA-bd_sf"/>
</dbReference>
<dbReference type="Gene3D" id="1.10.10.10">
    <property type="entry name" value="Winged helix-like DNA-binding domain superfamily/Winged helix DNA-binding domain"/>
    <property type="match status" value="1"/>
</dbReference>
<dbReference type="InterPro" id="IPR052520">
    <property type="entry name" value="ATL_DNA_repair"/>
</dbReference>
<evidence type="ECO:0000259" key="2">
    <source>
        <dbReference type="Pfam" id="PF01035"/>
    </source>
</evidence>